<feature type="non-terminal residue" evidence="1">
    <location>
        <position position="1"/>
    </location>
</feature>
<name>A0A1A7ZQF6_NOTFU</name>
<dbReference type="AlphaFoldDB" id="A0A1A7ZQF6"/>
<protein>
    <submittedName>
        <fullName evidence="1">Uncharacterized protein</fullName>
    </submittedName>
</protein>
<accession>A0A1A7ZQF6</accession>
<reference evidence="1" key="2">
    <citation type="submission" date="2016-06" db="EMBL/GenBank/DDBJ databases">
        <title>The genome of a short-lived fish provides insights into sex chromosome evolution and the genetic control of aging.</title>
        <authorList>
            <person name="Reichwald K."/>
            <person name="Felder M."/>
            <person name="Petzold A."/>
            <person name="Koch P."/>
            <person name="Groth M."/>
            <person name="Platzer M."/>
        </authorList>
    </citation>
    <scope>NUCLEOTIDE SEQUENCE</scope>
    <source>
        <tissue evidence="1">Brain</tissue>
    </source>
</reference>
<gene>
    <name evidence="1" type="primary">Nfu_g_1_007220</name>
</gene>
<organism evidence="1">
    <name type="scientific">Nothobranchius furzeri</name>
    <name type="common">Turquoise killifish</name>
    <dbReference type="NCBI Taxonomy" id="105023"/>
    <lineage>
        <taxon>Eukaryota</taxon>
        <taxon>Metazoa</taxon>
        <taxon>Chordata</taxon>
        <taxon>Craniata</taxon>
        <taxon>Vertebrata</taxon>
        <taxon>Euteleostomi</taxon>
        <taxon>Actinopterygii</taxon>
        <taxon>Neopterygii</taxon>
        <taxon>Teleostei</taxon>
        <taxon>Neoteleostei</taxon>
        <taxon>Acanthomorphata</taxon>
        <taxon>Ovalentaria</taxon>
        <taxon>Atherinomorphae</taxon>
        <taxon>Cyprinodontiformes</taxon>
        <taxon>Nothobranchiidae</taxon>
        <taxon>Nothobranchius</taxon>
    </lineage>
</organism>
<feature type="non-terminal residue" evidence="1">
    <location>
        <position position="97"/>
    </location>
</feature>
<dbReference type="EMBL" id="HADY01006178">
    <property type="protein sequence ID" value="SBP44663.1"/>
    <property type="molecule type" value="Transcribed_RNA"/>
</dbReference>
<evidence type="ECO:0000313" key="1">
    <source>
        <dbReference type="EMBL" id="SBP44663.1"/>
    </source>
</evidence>
<sequence>EGATAEPHQCYQRAGFIRRRVTMLRRRMIATNWFLHPWSPRILWKKFSGSFPASPLFQPTHSPPCSRSLSVSASSTKSSIHSSAWTATALGYHPGSL</sequence>
<reference evidence="1" key="1">
    <citation type="submission" date="2016-05" db="EMBL/GenBank/DDBJ databases">
        <authorList>
            <person name="Lavstsen T."/>
            <person name="Jespersen J.S."/>
        </authorList>
    </citation>
    <scope>NUCLEOTIDE SEQUENCE</scope>
    <source>
        <tissue evidence="1">Brain</tissue>
    </source>
</reference>
<proteinExistence type="predicted"/>